<dbReference type="InterPro" id="IPR036117">
    <property type="entry name" value="DhaL_dom_sf"/>
</dbReference>
<accession>A0A9X4KJJ8</accession>
<dbReference type="Pfam" id="PF13684">
    <property type="entry name" value="FakA-like_C"/>
    <property type="match status" value="1"/>
</dbReference>
<dbReference type="SUPFAM" id="SSF101473">
    <property type="entry name" value="DhaL-like"/>
    <property type="match status" value="1"/>
</dbReference>
<feature type="domain" description="DhaL" evidence="2">
    <location>
        <begin position="9"/>
        <end position="201"/>
    </location>
</feature>
<dbReference type="Pfam" id="PF21645">
    <property type="entry name" value="FakA-like_M"/>
    <property type="match status" value="1"/>
</dbReference>
<gene>
    <name evidence="3" type="ORF">OMP38_23140</name>
</gene>
<dbReference type="InterPro" id="IPR019986">
    <property type="entry name" value="YloV-like"/>
</dbReference>
<evidence type="ECO:0000313" key="3">
    <source>
        <dbReference type="EMBL" id="MDG0793409.1"/>
    </source>
</evidence>
<dbReference type="GO" id="GO:0006071">
    <property type="term" value="P:glycerol metabolic process"/>
    <property type="evidence" value="ECO:0007669"/>
    <property type="project" value="InterPro"/>
</dbReference>
<protein>
    <submittedName>
        <fullName evidence="3">DAK2 domain-containing protein</fullName>
    </submittedName>
</protein>
<dbReference type="SMART" id="SM01120">
    <property type="entry name" value="Dak2"/>
    <property type="match status" value="1"/>
</dbReference>
<evidence type="ECO:0000256" key="1">
    <source>
        <dbReference type="SAM" id="MobiDB-lite"/>
    </source>
</evidence>
<sequence length="610" mass="64752">MTTRLLNGSDWTAMVLAGAERLSQQAELINALNVFPVPDGDTGTNMNLTMTAGVAELKNKPSPDIGRAAEVLSKGLLMGARGNSGVILSQLFRGFARAVAGQREITVPLFAAALRQGVDTAYKAVVKPVEGTILTVAREAAKHGESIARRTEDISEWMGEVHDKAAETLARTPDMLPVLKQVGVVDSGGQGLVCIYEGFVHYLRNAERQGAASAPYAGGWTTYAPVASASPSPVSAQVTAAAAAHASSAQSRIATESIQFPYDMEFFIRLQGRAAFSEASFRKALERDGDSIILIADGDIVKVHVHSRRPGDVLNAAVAYGELTNFHILNMRDQHRELLHPASGAEPAGETSDPMGLEAASGIPDMPELRAAEAASQAIEPAHPVAFEMADYGVVAVSVGAGNDELFRSLGVDAIISGGQSMNPSTEDLVQAISSLAADHIFVLPNNSNILMAAKQAQELTDRPVTVVPTRSIPQGLAAMLAFQEEQPASVNEDRMLRAIDRVLTGSITRAVRDTVMDGIDIRGGEYIGILDKQIVSSETTVMAAAQRLLERMLASGDETVMLLSGEGAEEGDTAGLVAWLGEAYPDAEVERHEGGQNLYPYLIMVEKSD</sequence>
<dbReference type="PANTHER" id="PTHR33434">
    <property type="entry name" value="DEGV DOMAIN-CONTAINING PROTEIN DR_1986-RELATED"/>
    <property type="match status" value="1"/>
</dbReference>
<comment type="caution">
    <text evidence="3">The sequence shown here is derived from an EMBL/GenBank/DDBJ whole genome shotgun (WGS) entry which is preliminary data.</text>
</comment>
<dbReference type="SMART" id="SM01121">
    <property type="entry name" value="Dak1_2"/>
    <property type="match status" value="1"/>
</dbReference>
<feature type="region of interest" description="Disordered" evidence="1">
    <location>
        <begin position="342"/>
        <end position="362"/>
    </location>
</feature>
<dbReference type="PANTHER" id="PTHR33434:SF4">
    <property type="entry name" value="PHOSPHATASE PROTEIN"/>
    <property type="match status" value="1"/>
</dbReference>
<dbReference type="PROSITE" id="PS51480">
    <property type="entry name" value="DHAL"/>
    <property type="match status" value="1"/>
</dbReference>
<dbReference type="InterPro" id="IPR033470">
    <property type="entry name" value="FakA-like_C"/>
</dbReference>
<dbReference type="InterPro" id="IPR050270">
    <property type="entry name" value="DegV_domain_contain"/>
</dbReference>
<dbReference type="AlphaFoldDB" id="A0A9X4KJJ8"/>
<dbReference type="EMBL" id="JAPDHZ010000004">
    <property type="protein sequence ID" value="MDG0793409.1"/>
    <property type="molecule type" value="Genomic_DNA"/>
</dbReference>
<keyword evidence="4" id="KW-1185">Reference proteome</keyword>
<evidence type="ECO:0000259" key="2">
    <source>
        <dbReference type="PROSITE" id="PS51480"/>
    </source>
</evidence>
<dbReference type="Proteomes" id="UP001153387">
    <property type="component" value="Unassembled WGS sequence"/>
</dbReference>
<evidence type="ECO:0000313" key="4">
    <source>
        <dbReference type="Proteomes" id="UP001153387"/>
    </source>
</evidence>
<dbReference type="GO" id="GO:0004371">
    <property type="term" value="F:glycerone kinase activity"/>
    <property type="evidence" value="ECO:0007669"/>
    <property type="project" value="InterPro"/>
</dbReference>
<dbReference type="RefSeq" id="WP_277567191.1">
    <property type="nucleotide sequence ID" value="NZ_JAPDHZ010000004.1"/>
</dbReference>
<dbReference type="NCBIfam" id="TIGR03599">
    <property type="entry name" value="YloV"/>
    <property type="match status" value="1"/>
</dbReference>
<organism evidence="3 4">
    <name type="scientific">Cohnella ginsengisoli</name>
    <dbReference type="NCBI Taxonomy" id="425004"/>
    <lineage>
        <taxon>Bacteria</taxon>
        <taxon>Bacillati</taxon>
        <taxon>Bacillota</taxon>
        <taxon>Bacilli</taxon>
        <taxon>Bacillales</taxon>
        <taxon>Paenibacillaceae</taxon>
        <taxon>Cohnella</taxon>
    </lineage>
</organism>
<dbReference type="InterPro" id="IPR048394">
    <property type="entry name" value="FakA-like_M"/>
</dbReference>
<proteinExistence type="predicted"/>
<dbReference type="Gene3D" id="1.25.40.340">
    <property type="match status" value="1"/>
</dbReference>
<dbReference type="Pfam" id="PF02734">
    <property type="entry name" value="Dak2"/>
    <property type="match status" value="1"/>
</dbReference>
<reference evidence="3 4" key="1">
    <citation type="submission" date="2022-10" db="EMBL/GenBank/DDBJ databases">
        <title>Comparative genomic analysis of Cohnella hashimotonis sp. nov., isolated from the International Space Station.</title>
        <authorList>
            <person name="Simpson A."/>
            <person name="Venkateswaran K."/>
        </authorList>
    </citation>
    <scope>NUCLEOTIDE SEQUENCE [LARGE SCALE GENOMIC DNA]</scope>
    <source>
        <strain evidence="3 4">DSM 18997</strain>
    </source>
</reference>
<name>A0A9X4KJJ8_9BACL</name>
<dbReference type="InterPro" id="IPR004007">
    <property type="entry name" value="DhaL_dom"/>
</dbReference>